<reference evidence="1" key="1">
    <citation type="submission" date="2015-11" db="EMBL/GenBank/DDBJ databases">
        <title>De novo transcriptome assembly of four potential Pierce s Disease insect vectors from Arizona vineyards.</title>
        <authorList>
            <person name="Tassone E.E."/>
        </authorList>
    </citation>
    <scope>NUCLEOTIDE SEQUENCE</scope>
</reference>
<sequence length="150" mass="16440">LIVYVNIKKADKTVYNYLISQEYTTMKGSWVLFSVVAAVVLSLAESHCGTSGCACSDEPNGSCCPGYQCGPQRRCLEIVVERDEFVYPYPYDCGYGYTNHGVPGYHGLKYYPDYGYYGGSAALGNNYVGRGWGQNTQRGSGAGSCNYNCF</sequence>
<protein>
    <submittedName>
        <fullName evidence="1">Uncharacterized protein</fullName>
    </submittedName>
</protein>
<dbReference type="EMBL" id="GEBQ01019343">
    <property type="protein sequence ID" value="JAT20634.1"/>
    <property type="molecule type" value="Transcribed_RNA"/>
</dbReference>
<feature type="non-terminal residue" evidence="1">
    <location>
        <position position="1"/>
    </location>
</feature>
<proteinExistence type="predicted"/>
<accession>A0A1B6LAT9</accession>
<name>A0A1B6LAT9_9HEMI</name>
<organism evidence="1">
    <name type="scientific">Graphocephala atropunctata</name>
    <dbReference type="NCBI Taxonomy" id="36148"/>
    <lineage>
        <taxon>Eukaryota</taxon>
        <taxon>Metazoa</taxon>
        <taxon>Ecdysozoa</taxon>
        <taxon>Arthropoda</taxon>
        <taxon>Hexapoda</taxon>
        <taxon>Insecta</taxon>
        <taxon>Pterygota</taxon>
        <taxon>Neoptera</taxon>
        <taxon>Paraneoptera</taxon>
        <taxon>Hemiptera</taxon>
        <taxon>Auchenorrhyncha</taxon>
        <taxon>Membracoidea</taxon>
        <taxon>Cicadellidae</taxon>
        <taxon>Cicadellinae</taxon>
        <taxon>Cicadellini</taxon>
        <taxon>Graphocephala</taxon>
    </lineage>
</organism>
<gene>
    <name evidence="1" type="ORF">g.54860</name>
</gene>
<dbReference type="AlphaFoldDB" id="A0A1B6LAT9"/>
<evidence type="ECO:0000313" key="1">
    <source>
        <dbReference type="EMBL" id="JAT20634.1"/>
    </source>
</evidence>